<sequence>MWINKQLNDLSAKEFFAMAQLRIDTFVVEQQRNYHDLDDIDLNAFHLAYLENGRCLAYARIFENGATLHFGRVATALSVRGEGYGGKLIQQILAFCNQKWPGRTIEIEAQEQVVGLYEKYGFESVGELFILAGTPHQKMIKK</sequence>
<feature type="domain" description="N-acetyltransferase" evidence="1">
    <location>
        <begin position="5"/>
        <end position="142"/>
    </location>
</feature>
<evidence type="ECO:0000313" key="2">
    <source>
        <dbReference type="EMBL" id="CAK1228077.1"/>
    </source>
</evidence>
<gene>
    <name evidence="2" type="ORF">R54839_PPFHFPJH_00294</name>
</gene>
<proteinExistence type="predicted"/>
<accession>A0ABN9YK00</accession>
<dbReference type="RefSeq" id="WP_010690920.1">
    <property type="nucleotide sequence ID" value="NZ_CAUZLN010000001.1"/>
</dbReference>
<dbReference type="Gene3D" id="3.40.630.30">
    <property type="match status" value="1"/>
</dbReference>
<evidence type="ECO:0000313" key="3">
    <source>
        <dbReference type="Proteomes" id="UP001314261"/>
    </source>
</evidence>
<protein>
    <submittedName>
        <fullName evidence="2">GNAT family (ElaA)</fullName>
    </submittedName>
</protein>
<dbReference type="PROSITE" id="PS51186">
    <property type="entry name" value="GNAT"/>
    <property type="match status" value="1"/>
</dbReference>
<name>A0ABN9YK00_9LACO</name>
<dbReference type="InterPro" id="IPR000182">
    <property type="entry name" value="GNAT_dom"/>
</dbReference>
<organism evidence="2 3">
    <name type="scientific">Fructobacillus fructosus</name>
    <dbReference type="NCBI Taxonomy" id="1631"/>
    <lineage>
        <taxon>Bacteria</taxon>
        <taxon>Bacillati</taxon>
        <taxon>Bacillota</taxon>
        <taxon>Bacilli</taxon>
        <taxon>Lactobacillales</taxon>
        <taxon>Lactobacillaceae</taxon>
        <taxon>Fructobacillus</taxon>
    </lineage>
</organism>
<evidence type="ECO:0000259" key="1">
    <source>
        <dbReference type="PROSITE" id="PS51186"/>
    </source>
</evidence>
<keyword evidence="3" id="KW-1185">Reference proteome</keyword>
<dbReference type="Proteomes" id="UP001314261">
    <property type="component" value="Unassembled WGS sequence"/>
</dbReference>
<dbReference type="SUPFAM" id="SSF55729">
    <property type="entry name" value="Acyl-CoA N-acyltransferases (Nat)"/>
    <property type="match status" value="1"/>
</dbReference>
<dbReference type="Pfam" id="PF13673">
    <property type="entry name" value="Acetyltransf_10"/>
    <property type="match status" value="1"/>
</dbReference>
<reference evidence="2 3" key="1">
    <citation type="submission" date="2023-10" db="EMBL/GenBank/DDBJ databases">
        <authorList>
            <person name="Botero Cardona J."/>
        </authorList>
    </citation>
    <scope>NUCLEOTIDE SEQUENCE [LARGE SCALE GENOMIC DNA]</scope>
    <source>
        <strain evidence="2 3">R-54839</strain>
    </source>
</reference>
<comment type="caution">
    <text evidence="2">The sequence shown here is derived from an EMBL/GenBank/DDBJ whole genome shotgun (WGS) entry which is preliminary data.</text>
</comment>
<dbReference type="EMBL" id="CAUZLR010000001">
    <property type="protein sequence ID" value="CAK1228077.1"/>
    <property type="molecule type" value="Genomic_DNA"/>
</dbReference>
<dbReference type="InterPro" id="IPR016181">
    <property type="entry name" value="Acyl_CoA_acyltransferase"/>
</dbReference>